<dbReference type="Proteomes" id="UP000735302">
    <property type="component" value="Unassembled WGS sequence"/>
</dbReference>
<sequence>MIRKDACQGQRLSYVTLNHCCDWHQSLPYRCPHGTGQSTKIISFYCSWCGKITMVNQRLVWCAELTDGHGRPAVLLVFTVDVVLVVAKNYCDSGFTGF</sequence>
<dbReference type="AlphaFoldDB" id="A0AAV3Y9C8"/>
<comment type="caution">
    <text evidence="1">The sequence shown here is derived from an EMBL/GenBank/DDBJ whole genome shotgun (WGS) entry which is preliminary data.</text>
</comment>
<dbReference type="EMBL" id="BLXT01000663">
    <property type="protein sequence ID" value="GFN79396.1"/>
    <property type="molecule type" value="Genomic_DNA"/>
</dbReference>
<proteinExistence type="predicted"/>
<evidence type="ECO:0000313" key="1">
    <source>
        <dbReference type="EMBL" id="GFN79396.1"/>
    </source>
</evidence>
<name>A0AAV3Y9C8_9GAST</name>
<evidence type="ECO:0000313" key="2">
    <source>
        <dbReference type="Proteomes" id="UP000735302"/>
    </source>
</evidence>
<reference evidence="1 2" key="1">
    <citation type="journal article" date="2021" name="Elife">
        <title>Chloroplast acquisition without the gene transfer in kleptoplastic sea slugs, Plakobranchus ocellatus.</title>
        <authorList>
            <person name="Maeda T."/>
            <person name="Takahashi S."/>
            <person name="Yoshida T."/>
            <person name="Shimamura S."/>
            <person name="Takaki Y."/>
            <person name="Nagai Y."/>
            <person name="Toyoda A."/>
            <person name="Suzuki Y."/>
            <person name="Arimoto A."/>
            <person name="Ishii H."/>
            <person name="Satoh N."/>
            <person name="Nishiyama T."/>
            <person name="Hasebe M."/>
            <person name="Maruyama T."/>
            <person name="Minagawa J."/>
            <person name="Obokata J."/>
            <person name="Shigenobu S."/>
        </authorList>
    </citation>
    <scope>NUCLEOTIDE SEQUENCE [LARGE SCALE GENOMIC DNA]</scope>
</reference>
<gene>
    <name evidence="1" type="ORF">PoB_000590200</name>
</gene>
<protein>
    <submittedName>
        <fullName evidence="1">Uncharacterized protein</fullName>
    </submittedName>
</protein>
<accession>A0AAV3Y9C8</accession>
<organism evidence="1 2">
    <name type="scientific">Plakobranchus ocellatus</name>
    <dbReference type="NCBI Taxonomy" id="259542"/>
    <lineage>
        <taxon>Eukaryota</taxon>
        <taxon>Metazoa</taxon>
        <taxon>Spiralia</taxon>
        <taxon>Lophotrochozoa</taxon>
        <taxon>Mollusca</taxon>
        <taxon>Gastropoda</taxon>
        <taxon>Heterobranchia</taxon>
        <taxon>Euthyneura</taxon>
        <taxon>Panpulmonata</taxon>
        <taxon>Sacoglossa</taxon>
        <taxon>Placobranchoidea</taxon>
        <taxon>Plakobranchidae</taxon>
        <taxon>Plakobranchus</taxon>
    </lineage>
</organism>
<keyword evidence="2" id="KW-1185">Reference proteome</keyword>